<keyword evidence="8" id="KW-0675">Receptor</keyword>
<keyword evidence="14" id="KW-1185">Reference proteome</keyword>
<dbReference type="PANTHER" id="PTHR45695:SF23">
    <property type="entry name" value="GALANIN-LIKE G-PROTEIN COUPLED RECEPTOR NPR-9"/>
    <property type="match status" value="1"/>
</dbReference>
<dbReference type="GeneTree" id="ENSGT00940000157017"/>
<keyword evidence="6 11" id="KW-0472">Membrane</keyword>
<dbReference type="PRINTS" id="PR01728">
    <property type="entry name" value="KISS1RECEPTR"/>
</dbReference>
<dbReference type="PANTHER" id="PTHR45695">
    <property type="entry name" value="LEUCOKININ RECEPTOR-RELATED"/>
    <property type="match status" value="1"/>
</dbReference>
<keyword evidence="9" id="KW-0325">Glycoprotein</keyword>
<evidence type="ECO:0000256" key="8">
    <source>
        <dbReference type="ARBA" id="ARBA00023170"/>
    </source>
</evidence>
<dbReference type="GO" id="GO:0005886">
    <property type="term" value="C:plasma membrane"/>
    <property type="evidence" value="ECO:0007669"/>
    <property type="project" value="UniProtKB-SubCell"/>
</dbReference>
<reference evidence="14" key="1">
    <citation type="submission" date="2011-10" db="EMBL/GenBank/DDBJ databases">
        <authorList>
            <consortium name="Soft-shell Turtle Genome Consortium"/>
        </authorList>
    </citation>
    <scope>NUCLEOTIDE SEQUENCE [LARGE SCALE GENOMIC DNA]</scope>
    <source>
        <strain evidence="14">Daiwa-1</strain>
    </source>
</reference>
<protein>
    <submittedName>
        <fullName evidence="13">KISS1 receptor</fullName>
    </submittedName>
</protein>
<dbReference type="EMBL" id="AGCU01146831">
    <property type="status" value="NOT_ANNOTATED_CDS"/>
    <property type="molecule type" value="Genomic_DNA"/>
</dbReference>
<dbReference type="KEGG" id="pss:102461499"/>
<keyword evidence="10" id="KW-0807">Transducer</keyword>
<evidence type="ECO:0000256" key="7">
    <source>
        <dbReference type="ARBA" id="ARBA00023157"/>
    </source>
</evidence>
<feature type="transmembrane region" description="Helical" evidence="11">
    <location>
        <begin position="230"/>
        <end position="253"/>
    </location>
</feature>
<dbReference type="InterPro" id="IPR017452">
    <property type="entry name" value="GPCR_Rhodpsn_7TM"/>
</dbReference>
<keyword evidence="7" id="KW-1015">Disulfide bond</keyword>
<keyword evidence="2" id="KW-1003">Cell membrane</keyword>
<dbReference type="Ensembl" id="ENSPSIT00000007018.1">
    <property type="protein sequence ID" value="ENSPSIP00000006979.1"/>
    <property type="gene ID" value="ENSPSIG00000006423.1"/>
</dbReference>
<dbReference type="InterPro" id="IPR000276">
    <property type="entry name" value="GPCR_Rhodpsn"/>
</dbReference>
<evidence type="ECO:0000256" key="3">
    <source>
        <dbReference type="ARBA" id="ARBA00022692"/>
    </source>
</evidence>
<evidence type="ECO:0000256" key="11">
    <source>
        <dbReference type="SAM" id="Phobius"/>
    </source>
</evidence>
<dbReference type="InterPro" id="IPR008103">
    <property type="entry name" value="KiSS_1_rcpt"/>
</dbReference>
<name>K7FG19_PELSI</name>
<dbReference type="OrthoDB" id="2132067at2759"/>
<keyword evidence="4 11" id="KW-1133">Transmembrane helix</keyword>
<dbReference type="OMA" id="IAMYHRT"/>
<dbReference type="SMART" id="SM01381">
    <property type="entry name" value="7TM_GPCR_Srsx"/>
    <property type="match status" value="1"/>
</dbReference>
<gene>
    <name evidence="13" type="primary">KISS1R</name>
</gene>
<feature type="domain" description="G-protein coupled receptors family 1 profile" evidence="12">
    <location>
        <begin position="81"/>
        <end position="345"/>
    </location>
</feature>
<feature type="transmembrane region" description="Helical" evidence="11">
    <location>
        <begin position="101"/>
        <end position="122"/>
    </location>
</feature>
<dbReference type="AlphaFoldDB" id="K7FG19"/>
<dbReference type="GO" id="GO:0005929">
    <property type="term" value="C:cilium"/>
    <property type="evidence" value="ECO:0007669"/>
    <property type="project" value="Ensembl"/>
</dbReference>
<feature type="transmembrane region" description="Helical" evidence="11">
    <location>
        <begin position="180"/>
        <end position="202"/>
    </location>
</feature>
<evidence type="ECO:0000256" key="2">
    <source>
        <dbReference type="ARBA" id="ARBA00022475"/>
    </source>
</evidence>
<evidence type="ECO:0000259" key="12">
    <source>
        <dbReference type="PROSITE" id="PS50262"/>
    </source>
</evidence>
<accession>K7FG19</accession>
<dbReference type="Proteomes" id="UP000007267">
    <property type="component" value="Unassembled WGS sequence"/>
</dbReference>
<dbReference type="GO" id="GO:0008188">
    <property type="term" value="F:neuropeptide receptor activity"/>
    <property type="evidence" value="ECO:0007669"/>
    <property type="project" value="Ensembl"/>
</dbReference>
<dbReference type="SUPFAM" id="SSF81321">
    <property type="entry name" value="Family A G protein-coupled receptor-like"/>
    <property type="match status" value="1"/>
</dbReference>
<reference evidence="14" key="2">
    <citation type="journal article" date="2013" name="Nat. Genet.">
        <title>The draft genomes of soft-shell turtle and green sea turtle yield insights into the development and evolution of the turtle-specific body plan.</title>
        <authorList>
            <person name="Wang Z."/>
            <person name="Pascual-Anaya J."/>
            <person name="Zadissa A."/>
            <person name="Li W."/>
            <person name="Niimura Y."/>
            <person name="Huang Z."/>
            <person name="Li C."/>
            <person name="White S."/>
            <person name="Xiong Z."/>
            <person name="Fang D."/>
            <person name="Wang B."/>
            <person name="Ming Y."/>
            <person name="Chen Y."/>
            <person name="Zheng Y."/>
            <person name="Kuraku S."/>
            <person name="Pignatelli M."/>
            <person name="Herrero J."/>
            <person name="Beal K."/>
            <person name="Nozawa M."/>
            <person name="Li Q."/>
            <person name="Wang J."/>
            <person name="Zhang H."/>
            <person name="Yu L."/>
            <person name="Shigenobu S."/>
            <person name="Wang J."/>
            <person name="Liu J."/>
            <person name="Flicek P."/>
            <person name="Searle S."/>
            <person name="Wang J."/>
            <person name="Kuratani S."/>
            <person name="Yin Y."/>
            <person name="Aken B."/>
            <person name="Zhang G."/>
            <person name="Irie N."/>
        </authorList>
    </citation>
    <scope>NUCLEOTIDE SEQUENCE [LARGE SCALE GENOMIC DNA]</scope>
    <source>
        <strain evidence="14">Daiwa-1</strain>
    </source>
</reference>
<dbReference type="STRING" id="13735.ENSPSIP00000006979"/>
<comment type="subcellular location">
    <subcellularLocation>
        <location evidence="1">Cell membrane</location>
        <topology evidence="1">Multi-pass membrane protein</topology>
    </subcellularLocation>
</comment>
<dbReference type="eggNOG" id="KOG3656">
    <property type="taxonomic scope" value="Eukaryota"/>
</dbReference>
<feature type="transmembrane region" description="Helical" evidence="11">
    <location>
        <begin position="65"/>
        <end position="89"/>
    </location>
</feature>
<evidence type="ECO:0000256" key="1">
    <source>
        <dbReference type="ARBA" id="ARBA00004651"/>
    </source>
</evidence>
<reference evidence="13" key="3">
    <citation type="submission" date="2025-08" db="UniProtKB">
        <authorList>
            <consortium name="Ensembl"/>
        </authorList>
    </citation>
    <scope>IDENTIFICATION</scope>
</reference>
<feature type="transmembrane region" description="Helical" evidence="11">
    <location>
        <begin position="142"/>
        <end position="160"/>
    </location>
</feature>
<dbReference type="Pfam" id="PF00001">
    <property type="entry name" value="7tm_1"/>
    <property type="match status" value="1"/>
</dbReference>
<reference evidence="13" key="4">
    <citation type="submission" date="2025-09" db="UniProtKB">
        <authorList>
            <consortium name="Ensembl"/>
        </authorList>
    </citation>
    <scope>IDENTIFICATION</scope>
</reference>
<dbReference type="Gene3D" id="1.20.1070.10">
    <property type="entry name" value="Rhodopsin 7-helix transmembrane proteins"/>
    <property type="match status" value="1"/>
</dbReference>
<evidence type="ECO:0000256" key="6">
    <source>
        <dbReference type="ARBA" id="ARBA00023136"/>
    </source>
</evidence>
<sequence length="389" mass="44147">MADSLRMNTEPSLSDSWLDNCSWAPVPTSALQLDMGALGDPGRNGLWIFNSSGEDMSPPFLTDAWLVPLFYALVMLLGLVGNSLVIYVVSKHRQMRTATNFYIANLATTDIIFLVCCVPFTATLYPLPSWVFGDFMCKLVNYLQQVTAQATCITLTAMSMDRCYATLYPLQSLRYRTPRIAMGVSVAIWVGSFLLSLPIAMYHRTEVGYWYGLRTYCIEAFTSKSQERSIILYTFLVVYLLPLLTICLCYSLMLKRVGRPVVEPIDHNYQQVPHLSERSVAMRAKVSKMVVVIVVLFTVCWGPIQLYLLFQGFYGGFQANYETYKIKTWANCMSYANSSINPIVYAFMGDSFRKSFKKAFPFLFRRRVRDGAVLSGSRNAEMKFVTEET</sequence>
<dbReference type="CDD" id="cd15095">
    <property type="entry name" value="7tmA_KiSS1R"/>
    <property type="match status" value="1"/>
</dbReference>
<evidence type="ECO:0000256" key="5">
    <source>
        <dbReference type="ARBA" id="ARBA00023040"/>
    </source>
</evidence>
<organism evidence="13 14">
    <name type="scientific">Pelodiscus sinensis</name>
    <name type="common">Chinese softshell turtle</name>
    <name type="synonym">Trionyx sinensis</name>
    <dbReference type="NCBI Taxonomy" id="13735"/>
    <lineage>
        <taxon>Eukaryota</taxon>
        <taxon>Metazoa</taxon>
        <taxon>Chordata</taxon>
        <taxon>Craniata</taxon>
        <taxon>Vertebrata</taxon>
        <taxon>Euteleostomi</taxon>
        <taxon>Archelosauria</taxon>
        <taxon>Testudinata</taxon>
        <taxon>Testudines</taxon>
        <taxon>Cryptodira</taxon>
        <taxon>Trionychia</taxon>
        <taxon>Trionychidae</taxon>
        <taxon>Pelodiscus</taxon>
    </lineage>
</organism>
<evidence type="ECO:0000256" key="9">
    <source>
        <dbReference type="ARBA" id="ARBA00023180"/>
    </source>
</evidence>
<evidence type="ECO:0000313" key="14">
    <source>
        <dbReference type="Proteomes" id="UP000007267"/>
    </source>
</evidence>
<keyword evidence="3 11" id="KW-0812">Transmembrane</keyword>
<evidence type="ECO:0000313" key="13">
    <source>
        <dbReference type="Ensembl" id="ENSPSIP00000006979.1"/>
    </source>
</evidence>
<dbReference type="PRINTS" id="PR00237">
    <property type="entry name" value="GPCRRHODOPSN"/>
</dbReference>
<dbReference type="PROSITE" id="PS50262">
    <property type="entry name" value="G_PROTEIN_RECEP_F1_2"/>
    <property type="match status" value="1"/>
</dbReference>
<evidence type="ECO:0000256" key="10">
    <source>
        <dbReference type="ARBA" id="ARBA00023224"/>
    </source>
</evidence>
<evidence type="ECO:0000256" key="4">
    <source>
        <dbReference type="ARBA" id="ARBA00022989"/>
    </source>
</evidence>
<feature type="transmembrane region" description="Helical" evidence="11">
    <location>
        <begin position="289"/>
        <end position="308"/>
    </location>
</feature>
<dbReference type="EMBL" id="AGCU01146832">
    <property type="status" value="NOT_ANNOTATED_CDS"/>
    <property type="molecule type" value="Genomic_DNA"/>
</dbReference>
<dbReference type="FunFam" id="1.20.1070.10:FF:000171">
    <property type="entry name" value="KISS1 receptor b"/>
    <property type="match status" value="1"/>
</dbReference>
<keyword evidence="5" id="KW-0297">G-protein coupled receptor</keyword>
<proteinExistence type="predicted"/>